<evidence type="ECO:0000313" key="14">
    <source>
        <dbReference type="Proteomes" id="UP000440367"/>
    </source>
</evidence>
<dbReference type="Proteomes" id="UP000433483">
    <property type="component" value="Unassembled WGS sequence"/>
</dbReference>
<feature type="region of interest" description="Disordered" evidence="1">
    <location>
        <begin position="156"/>
        <end position="230"/>
    </location>
</feature>
<dbReference type="EMBL" id="QXGA01001902">
    <property type="protein sequence ID" value="KAE9107700.1"/>
    <property type="molecule type" value="Genomic_DNA"/>
</dbReference>
<dbReference type="Proteomes" id="UP000486351">
    <property type="component" value="Unassembled WGS sequence"/>
</dbReference>
<dbReference type="Proteomes" id="UP000441208">
    <property type="component" value="Unassembled WGS sequence"/>
</dbReference>
<dbReference type="InterPro" id="IPR037666">
    <property type="entry name" value="CCDC43"/>
</dbReference>
<dbReference type="EMBL" id="QXGC01001901">
    <property type="protein sequence ID" value="KAE9194088.1"/>
    <property type="molecule type" value="Genomic_DNA"/>
</dbReference>
<reference evidence="17 18" key="1">
    <citation type="submission" date="2018-09" db="EMBL/GenBank/DDBJ databases">
        <title>Genomic investigation of the strawberry pathogen Phytophthora fragariae indicates pathogenicity is determined by transcriptional variation in three key races.</title>
        <authorList>
            <person name="Adams T.M."/>
            <person name="Armitage A.D."/>
            <person name="Sobczyk M.K."/>
            <person name="Bates H.J."/>
            <person name="Dunwell J.M."/>
            <person name="Nellist C.F."/>
            <person name="Harrison R.J."/>
        </authorList>
    </citation>
    <scope>NUCLEOTIDE SEQUENCE [LARGE SCALE GENOMIC DNA]</scope>
    <source>
        <strain evidence="9 13">A4</strain>
        <strain evidence="8 14">BC-1</strain>
        <strain evidence="7 18">BC-23</strain>
        <strain evidence="6 12">NOV-27</strain>
        <strain evidence="5 15">NOV-5</strain>
        <strain evidence="4 16">NOV-71</strain>
        <strain evidence="10 19">NOV-77</strain>
        <strain evidence="2 11">NOV-9</strain>
        <strain evidence="3 17">SCRP245</strain>
    </source>
</reference>
<dbReference type="EMBL" id="QXFY01001822">
    <property type="protein sequence ID" value="KAE9308710.1"/>
    <property type="molecule type" value="Genomic_DNA"/>
</dbReference>
<feature type="compositionally biased region" description="Basic residues" evidence="1">
    <location>
        <begin position="213"/>
        <end position="230"/>
    </location>
</feature>
<gene>
    <name evidence="9" type="ORF">PF001_g21007</name>
    <name evidence="8" type="ORF">PF002_g23067</name>
    <name evidence="7" type="ORF">PF004_g20820</name>
    <name evidence="6" type="ORF">PF005_g21967</name>
    <name evidence="5" type="ORF">PF006_g21041</name>
    <name evidence="4" type="ORF">PF007_g22101</name>
    <name evidence="10" type="ORF">PF008_g20892</name>
    <name evidence="2" type="ORF">PF009_g22853</name>
    <name evidence="3" type="ORF">PF011_g20751</name>
</gene>
<evidence type="ECO:0000313" key="7">
    <source>
        <dbReference type="EMBL" id="KAE9194088.1"/>
    </source>
</evidence>
<dbReference type="EMBL" id="QXFW01001891">
    <property type="protein sequence ID" value="KAE8984515.1"/>
    <property type="molecule type" value="Genomic_DNA"/>
</dbReference>
<dbReference type="EMBL" id="QXGE01001866">
    <property type="protein sequence ID" value="KAE9287386.1"/>
    <property type="molecule type" value="Genomic_DNA"/>
</dbReference>
<feature type="region of interest" description="Disordered" evidence="1">
    <location>
        <begin position="101"/>
        <end position="122"/>
    </location>
</feature>
<dbReference type="EMBL" id="QXGB01001923">
    <property type="protein sequence ID" value="KAE9183726.1"/>
    <property type="molecule type" value="Genomic_DNA"/>
</dbReference>
<comment type="caution">
    <text evidence="3">The sequence shown here is derived from an EMBL/GenBank/DDBJ whole genome shotgun (WGS) entry which is preliminary data.</text>
</comment>
<evidence type="ECO:0000313" key="13">
    <source>
        <dbReference type="Proteomes" id="UP000437068"/>
    </source>
</evidence>
<evidence type="ECO:0000313" key="12">
    <source>
        <dbReference type="Proteomes" id="UP000433483"/>
    </source>
</evidence>
<evidence type="ECO:0008006" key="20">
    <source>
        <dbReference type="Google" id="ProtNLM"/>
    </source>
</evidence>
<dbReference type="EMBL" id="QXGD01001937">
    <property type="protein sequence ID" value="KAE9196362.1"/>
    <property type="molecule type" value="Genomic_DNA"/>
</dbReference>
<evidence type="ECO:0000313" key="2">
    <source>
        <dbReference type="EMBL" id="KAE8926965.1"/>
    </source>
</evidence>
<dbReference type="Proteomes" id="UP000476176">
    <property type="component" value="Unassembled WGS sequence"/>
</dbReference>
<dbReference type="Proteomes" id="UP000460718">
    <property type="component" value="Unassembled WGS sequence"/>
</dbReference>
<evidence type="ECO:0000313" key="9">
    <source>
        <dbReference type="EMBL" id="KAE9287386.1"/>
    </source>
</evidence>
<evidence type="ECO:0000313" key="18">
    <source>
        <dbReference type="Proteomes" id="UP000476176"/>
    </source>
</evidence>
<dbReference type="AlphaFoldDB" id="A0A6A3IVZ7"/>
<dbReference type="Proteomes" id="UP000429523">
    <property type="component" value="Unassembled WGS sequence"/>
</dbReference>
<evidence type="ECO:0000313" key="8">
    <source>
        <dbReference type="EMBL" id="KAE9196362.1"/>
    </source>
</evidence>
<organism evidence="3 17">
    <name type="scientific">Phytophthora fragariae</name>
    <dbReference type="NCBI Taxonomy" id="53985"/>
    <lineage>
        <taxon>Eukaryota</taxon>
        <taxon>Sar</taxon>
        <taxon>Stramenopiles</taxon>
        <taxon>Oomycota</taxon>
        <taxon>Peronosporomycetes</taxon>
        <taxon>Peronosporales</taxon>
        <taxon>Peronosporaceae</taxon>
        <taxon>Phytophthora</taxon>
    </lineage>
</organism>
<dbReference type="Proteomes" id="UP000440367">
    <property type="component" value="Unassembled WGS sequence"/>
</dbReference>
<dbReference type="OrthoDB" id="2187466at2759"/>
<evidence type="ECO:0000313" key="15">
    <source>
        <dbReference type="Proteomes" id="UP000440732"/>
    </source>
</evidence>
<feature type="compositionally biased region" description="Basic and acidic residues" evidence="1">
    <location>
        <begin position="187"/>
        <end position="212"/>
    </location>
</feature>
<accession>A0A6A3IVZ7</accession>
<protein>
    <recommendedName>
        <fullName evidence="20">Coiled-coil domain-containing protein 43</fullName>
    </recommendedName>
</protein>
<evidence type="ECO:0000313" key="3">
    <source>
        <dbReference type="EMBL" id="KAE8984515.1"/>
    </source>
</evidence>
<evidence type="ECO:0000313" key="17">
    <source>
        <dbReference type="Proteomes" id="UP000460718"/>
    </source>
</evidence>
<evidence type="ECO:0000313" key="6">
    <source>
        <dbReference type="EMBL" id="KAE9183726.1"/>
    </source>
</evidence>
<sequence length="230" mass="26165">MEEWVRDKVSLLGLDASVYVEYALGLLQDEDMDVSERVASVIAVFSGAADGLVAQEVLDRTLDEAAMTQDVSALLQAAQQQSQQQQELELAEKKLKDLQLRDKQRQEAEDAAKREKQKAAERLKNMTREQIVAREQLISEYGFTVMSEFDEEGNVVKIKDKEKSSSSEDAGPANSNRMRVQQAQNAMREKMKKEHEKKVKYEKELLAKDKARKDKAKKRTVKKEKQRGCG</sequence>
<keyword evidence="12" id="KW-1185">Reference proteome</keyword>
<feature type="compositionally biased region" description="Basic and acidic residues" evidence="1">
    <location>
        <begin position="157"/>
        <end position="166"/>
    </location>
</feature>
<evidence type="ECO:0000313" key="11">
    <source>
        <dbReference type="Proteomes" id="UP000429523"/>
    </source>
</evidence>
<dbReference type="PANTHER" id="PTHR31684">
    <property type="entry name" value="COILED-COIL DOMAIN-CONTAINING PROTEIN 43"/>
    <property type="match status" value="1"/>
</dbReference>
<evidence type="ECO:0000313" key="4">
    <source>
        <dbReference type="EMBL" id="KAE9082958.1"/>
    </source>
</evidence>
<evidence type="ECO:0000313" key="19">
    <source>
        <dbReference type="Proteomes" id="UP000486351"/>
    </source>
</evidence>
<evidence type="ECO:0000313" key="16">
    <source>
        <dbReference type="Proteomes" id="UP000441208"/>
    </source>
</evidence>
<name>A0A6A3IVZ7_9STRA</name>
<dbReference type="EMBL" id="QXGF01001938">
    <property type="protein sequence ID" value="KAE8926965.1"/>
    <property type="molecule type" value="Genomic_DNA"/>
</dbReference>
<dbReference type="Proteomes" id="UP000440732">
    <property type="component" value="Unassembled WGS sequence"/>
</dbReference>
<dbReference type="Proteomes" id="UP000437068">
    <property type="component" value="Unassembled WGS sequence"/>
</dbReference>
<evidence type="ECO:0000313" key="5">
    <source>
        <dbReference type="EMBL" id="KAE9107700.1"/>
    </source>
</evidence>
<feature type="compositionally biased region" description="Polar residues" evidence="1">
    <location>
        <begin position="173"/>
        <end position="185"/>
    </location>
</feature>
<evidence type="ECO:0000313" key="10">
    <source>
        <dbReference type="EMBL" id="KAE9308710.1"/>
    </source>
</evidence>
<dbReference type="PANTHER" id="PTHR31684:SF2">
    <property type="entry name" value="COILED-COIL DOMAIN-CONTAINING PROTEIN 43"/>
    <property type="match status" value="1"/>
</dbReference>
<dbReference type="EMBL" id="QXFZ01001935">
    <property type="protein sequence ID" value="KAE9082958.1"/>
    <property type="molecule type" value="Genomic_DNA"/>
</dbReference>
<evidence type="ECO:0000256" key="1">
    <source>
        <dbReference type="SAM" id="MobiDB-lite"/>
    </source>
</evidence>
<proteinExistence type="predicted"/>